<accession>A0A8J7KFR5</accession>
<evidence type="ECO:0000313" key="1">
    <source>
        <dbReference type="EMBL" id="MBG6136530.1"/>
    </source>
</evidence>
<evidence type="ECO:0000313" key="2">
    <source>
        <dbReference type="Proteomes" id="UP000622552"/>
    </source>
</evidence>
<dbReference type="Proteomes" id="UP000622552">
    <property type="component" value="Unassembled WGS sequence"/>
</dbReference>
<dbReference type="EMBL" id="JADOUF010000001">
    <property type="protein sequence ID" value="MBG6136530.1"/>
    <property type="molecule type" value="Genomic_DNA"/>
</dbReference>
<reference evidence="1" key="1">
    <citation type="submission" date="2020-11" db="EMBL/GenBank/DDBJ databases">
        <title>Sequencing the genomes of 1000 actinobacteria strains.</title>
        <authorList>
            <person name="Klenk H.-P."/>
        </authorList>
    </citation>
    <scope>NUCLEOTIDE SEQUENCE</scope>
    <source>
        <strain evidence="1">DSM 45356</strain>
    </source>
</reference>
<dbReference type="AlphaFoldDB" id="A0A8J7KFR5"/>
<comment type="caution">
    <text evidence="1">The sequence shown here is derived from an EMBL/GenBank/DDBJ whole genome shotgun (WGS) entry which is preliminary data.</text>
</comment>
<dbReference type="Gene3D" id="1.25.40.10">
    <property type="entry name" value="Tetratricopeptide repeat domain"/>
    <property type="match status" value="1"/>
</dbReference>
<dbReference type="SUPFAM" id="SSF48452">
    <property type="entry name" value="TPR-like"/>
    <property type="match status" value="1"/>
</dbReference>
<dbReference type="InterPro" id="IPR011990">
    <property type="entry name" value="TPR-like_helical_dom_sf"/>
</dbReference>
<proteinExistence type="predicted"/>
<protein>
    <recommendedName>
        <fullName evidence="3">Transcriptional regulator</fullName>
    </recommendedName>
</protein>
<gene>
    <name evidence="1" type="ORF">IW245_002724</name>
</gene>
<dbReference type="RefSeq" id="WP_197003493.1">
    <property type="nucleotide sequence ID" value="NZ_BONS01000015.1"/>
</dbReference>
<sequence>MTRRLLSSPDALRHPLSYVRHERGWTLQDLVDVIAWRVGNMAARREKAWKWENWGVVPDVETQLALARELGVQPELVQALGWPSWLPVGDQITQDTPWSADGAFAQLDATAGSAMVDRRGFLIMGTGIATRLADDWLNIDSQQLVSVLRGGRVDAGLVACFEQRLPQLRKIEAAIGGGNIRSVVDTELRLVTDLIAHGSYTADIAQRLFTVAGELGCVAGWTSFDAGWHAAAERYWVAALHAAHTAGDRGLGANVLKCMSLQRVDAERPTEALGIARAGLEGARNAQGPVVAMLAVRQARTHAMLGDASECEQLLLLASQAMERPENRPTPHWAAYFDRSEYCAQVAACYQQLGRHQTTNEWLTQALAQQPEDRNRDRATYLIWHADAVLNLGDVEHACALVSQAVPDIAVARSARNQKRLNDIHAKIKIHRNVPAVDLLTQQVRELAAA</sequence>
<name>A0A8J7KFR5_9ACTN</name>
<keyword evidence="2" id="KW-1185">Reference proteome</keyword>
<evidence type="ECO:0008006" key="3">
    <source>
        <dbReference type="Google" id="ProtNLM"/>
    </source>
</evidence>
<organism evidence="1 2">
    <name type="scientific">Longispora fulva</name>
    <dbReference type="NCBI Taxonomy" id="619741"/>
    <lineage>
        <taxon>Bacteria</taxon>
        <taxon>Bacillati</taxon>
        <taxon>Actinomycetota</taxon>
        <taxon>Actinomycetes</taxon>
        <taxon>Micromonosporales</taxon>
        <taxon>Micromonosporaceae</taxon>
        <taxon>Longispora</taxon>
    </lineage>
</organism>